<comment type="caution">
    <text evidence="8">The sequence shown here is derived from an EMBL/GenBank/DDBJ whole genome shotgun (WGS) entry which is preliminary data.</text>
</comment>
<dbReference type="GO" id="GO:0020037">
    <property type="term" value="F:heme binding"/>
    <property type="evidence" value="ECO:0007669"/>
    <property type="project" value="InterPro"/>
</dbReference>
<dbReference type="InterPro" id="IPR017972">
    <property type="entry name" value="Cyt_P450_CS"/>
</dbReference>
<dbReference type="AlphaFoldDB" id="A0A6H9Z393"/>
<dbReference type="InterPro" id="IPR001128">
    <property type="entry name" value="Cyt_P450"/>
</dbReference>
<dbReference type="OrthoDB" id="4371969at2"/>
<dbReference type="SUPFAM" id="SSF48264">
    <property type="entry name" value="Cytochrome P450"/>
    <property type="match status" value="1"/>
</dbReference>
<keyword evidence="9" id="KW-1185">Reference proteome</keyword>
<evidence type="ECO:0000313" key="8">
    <source>
        <dbReference type="EMBL" id="KAB2352552.1"/>
    </source>
</evidence>
<dbReference type="Pfam" id="PF00067">
    <property type="entry name" value="p450"/>
    <property type="match status" value="1"/>
</dbReference>
<gene>
    <name evidence="8" type="ORF">F8566_02425</name>
</gene>
<sequence length="419" mass="45763">MPRTGEPLGGSASPPIAAIGGVHRRCEGMGMTDERIRAFPNATGPVYFDEETNVYVVSSHEAAKKVLQDSGFSSDRADNLDLVARLGNMDELPSLVSAMLALFTDGPTHDRLRYHVARRFTPKRVAAMRPRVGAIIDAALDGVDGLDEFDVIADLAYPITVGIISEMLDIGVDGAAVVLGFASRIVAFMELRPTDRQLLDASEAARNCSLFLLPILTERRESPGDDLLSALLTMEIDGDRLLVEEVLTMVVLLMIAGHEAPAHFIANGVMALLANPPERRRLQENPYLYGAAVEELLRLHHPVNYLSRTATKDQVLAGHHLPAGSQVVVDLAAVNRDPARYQDPERFDMLRSDPGHLSFGTGVHYCVGRALGRLEAEETLRRLFGRFPDLTLADTDLTRRASATFHALDRLPVNPKPLA</sequence>
<dbReference type="PROSITE" id="PS00086">
    <property type="entry name" value="CYTOCHROME_P450"/>
    <property type="match status" value="1"/>
</dbReference>
<dbReference type="GO" id="GO:0005506">
    <property type="term" value="F:iron ion binding"/>
    <property type="evidence" value="ECO:0007669"/>
    <property type="project" value="InterPro"/>
</dbReference>
<dbReference type="GO" id="GO:0004497">
    <property type="term" value="F:monooxygenase activity"/>
    <property type="evidence" value="ECO:0007669"/>
    <property type="project" value="UniProtKB-KW"/>
</dbReference>
<protein>
    <submittedName>
        <fullName evidence="8">Cytochrome P450</fullName>
    </submittedName>
</protein>
<evidence type="ECO:0000256" key="7">
    <source>
        <dbReference type="RuleBase" id="RU000461"/>
    </source>
</evidence>
<evidence type="ECO:0000256" key="6">
    <source>
        <dbReference type="ARBA" id="ARBA00023033"/>
    </source>
</evidence>
<dbReference type="FunFam" id="1.10.630.10:FF:000018">
    <property type="entry name" value="Cytochrome P450 monooxygenase"/>
    <property type="match status" value="1"/>
</dbReference>
<keyword evidence="2 7" id="KW-0349">Heme</keyword>
<dbReference type="InterPro" id="IPR036396">
    <property type="entry name" value="Cyt_P450_sf"/>
</dbReference>
<evidence type="ECO:0000256" key="3">
    <source>
        <dbReference type="ARBA" id="ARBA00022723"/>
    </source>
</evidence>
<dbReference type="GO" id="GO:0016705">
    <property type="term" value="F:oxidoreductase activity, acting on paired donors, with incorporation or reduction of molecular oxygen"/>
    <property type="evidence" value="ECO:0007669"/>
    <property type="project" value="InterPro"/>
</dbReference>
<evidence type="ECO:0000256" key="5">
    <source>
        <dbReference type="ARBA" id="ARBA00023004"/>
    </source>
</evidence>
<keyword evidence="4 7" id="KW-0560">Oxidoreductase</keyword>
<evidence type="ECO:0000256" key="4">
    <source>
        <dbReference type="ARBA" id="ARBA00023002"/>
    </source>
</evidence>
<dbReference type="Proteomes" id="UP000468735">
    <property type="component" value="Unassembled WGS sequence"/>
</dbReference>
<keyword evidence="6 7" id="KW-0503">Monooxygenase</keyword>
<dbReference type="InterPro" id="IPR002397">
    <property type="entry name" value="Cyt_P450_B"/>
</dbReference>
<evidence type="ECO:0000256" key="2">
    <source>
        <dbReference type="ARBA" id="ARBA00022617"/>
    </source>
</evidence>
<comment type="similarity">
    <text evidence="1 7">Belongs to the cytochrome P450 family.</text>
</comment>
<dbReference type="EMBL" id="WBMT01000001">
    <property type="protein sequence ID" value="KAB2352552.1"/>
    <property type="molecule type" value="Genomic_DNA"/>
</dbReference>
<dbReference type="PRINTS" id="PR00359">
    <property type="entry name" value="BP450"/>
</dbReference>
<organism evidence="8 9">
    <name type="scientific">Actinomadura rudentiformis</name>
    <dbReference type="NCBI Taxonomy" id="359158"/>
    <lineage>
        <taxon>Bacteria</taxon>
        <taxon>Bacillati</taxon>
        <taxon>Actinomycetota</taxon>
        <taxon>Actinomycetes</taxon>
        <taxon>Streptosporangiales</taxon>
        <taxon>Thermomonosporaceae</taxon>
        <taxon>Actinomadura</taxon>
    </lineage>
</organism>
<dbReference type="PANTHER" id="PTHR46696:SF1">
    <property type="entry name" value="CYTOCHROME P450 YJIB-RELATED"/>
    <property type="match status" value="1"/>
</dbReference>
<evidence type="ECO:0000256" key="1">
    <source>
        <dbReference type="ARBA" id="ARBA00010617"/>
    </source>
</evidence>
<dbReference type="Gene3D" id="1.10.630.10">
    <property type="entry name" value="Cytochrome P450"/>
    <property type="match status" value="1"/>
</dbReference>
<accession>A0A6H9Z393</accession>
<evidence type="ECO:0000313" key="9">
    <source>
        <dbReference type="Proteomes" id="UP000468735"/>
    </source>
</evidence>
<name>A0A6H9Z393_9ACTN</name>
<dbReference type="PANTHER" id="PTHR46696">
    <property type="entry name" value="P450, PUTATIVE (EUROFUNG)-RELATED"/>
    <property type="match status" value="1"/>
</dbReference>
<proteinExistence type="inferred from homology"/>
<keyword evidence="3 7" id="KW-0479">Metal-binding</keyword>
<keyword evidence="5 7" id="KW-0408">Iron</keyword>
<reference evidence="8 9" key="1">
    <citation type="submission" date="2019-09" db="EMBL/GenBank/DDBJ databases">
        <title>Actinomadura physcomitrii sp. nov., a novel actinomycete isolated from moss [Physcomitrium sphaericum (Ludw) Fuernr].</title>
        <authorList>
            <person name="Zhuang X."/>
            <person name="Liu C."/>
        </authorList>
    </citation>
    <scope>NUCLEOTIDE SEQUENCE [LARGE SCALE GENOMIC DNA]</scope>
    <source>
        <strain evidence="8 9">HMC1</strain>
    </source>
</reference>
<dbReference type="CDD" id="cd20625">
    <property type="entry name" value="CYP164-like"/>
    <property type="match status" value="1"/>
</dbReference>